<evidence type="ECO:0000313" key="2">
    <source>
        <dbReference type="EMBL" id="ACR11543.1"/>
    </source>
</evidence>
<proteinExistence type="predicted"/>
<reference evidence="2 3" key="1">
    <citation type="journal article" date="2009" name="PLoS ONE">
        <title>The complete genome of Teredinibacter turnerae T7901: an intracellular endosymbiont of marine wood-boring bivalves (shipworms).</title>
        <authorList>
            <person name="Yang J.C."/>
            <person name="Madupu R."/>
            <person name="Durkin A.S."/>
            <person name="Ekborg N.A."/>
            <person name="Pedamallu C.S."/>
            <person name="Hostetler J.B."/>
            <person name="Radune D."/>
            <person name="Toms B.S."/>
            <person name="Henrissat B."/>
            <person name="Coutinho P.M."/>
            <person name="Schwarz S."/>
            <person name="Field L."/>
            <person name="Trindade-Silva A.E."/>
            <person name="Soares C.A.G."/>
            <person name="Elshahawi S."/>
            <person name="Hanora A."/>
            <person name="Schmidt E.W."/>
            <person name="Haygood M.G."/>
            <person name="Posfai J."/>
            <person name="Benner J."/>
            <person name="Madinger C."/>
            <person name="Nove J."/>
            <person name="Anton B."/>
            <person name="Chaudhary K."/>
            <person name="Foster J."/>
            <person name="Holman A."/>
            <person name="Kumar S."/>
            <person name="Lessard P.A."/>
            <person name="Luyten Y.A."/>
            <person name="Slatko B."/>
            <person name="Wood N."/>
            <person name="Wu B."/>
            <person name="Teplitski M."/>
            <person name="Mougous J.D."/>
            <person name="Ward N."/>
            <person name="Eisen J.A."/>
            <person name="Badger J.H."/>
            <person name="Distel D.L."/>
        </authorList>
    </citation>
    <scope>NUCLEOTIDE SEQUENCE [LARGE SCALE GENOMIC DNA]</scope>
    <source>
        <strain evidence="3">ATCC 39867 / T7901</strain>
    </source>
</reference>
<dbReference type="KEGG" id="ttu:TERTU_4542"/>
<dbReference type="OrthoDB" id="7858522at2"/>
<dbReference type="STRING" id="377629.TERTU_4542"/>
<evidence type="ECO:0000256" key="1">
    <source>
        <dbReference type="SAM" id="Phobius"/>
    </source>
</evidence>
<dbReference type="RefSeq" id="WP_015817655.1">
    <property type="nucleotide sequence ID" value="NC_012997.1"/>
</dbReference>
<dbReference type="EMBL" id="CP001614">
    <property type="protein sequence ID" value="ACR11543.1"/>
    <property type="molecule type" value="Genomic_DNA"/>
</dbReference>
<dbReference type="HOGENOM" id="CLU_107941_2_0_6"/>
<feature type="transmembrane region" description="Helical" evidence="1">
    <location>
        <begin position="100"/>
        <end position="118"/>
    </location>
</feature>
<dbReference type="InterPro" id="IPR019629">
    <property type="entry name" value="Uncharacterised_HI1736/YgjV"/>
</dbReference>
<dbReference type="AlphaFoldDB" id="C5BJQ7"/>
<feature type="transmembrane region" description="Helical" evidence="1">
    <location>
        <begin position="76"/>
        <end position="93"/>
    </location>
</feature>
<sequence length="171" mass="18555">MPLPQFDLAQAVGFIGFALGILCFYQRDDRKLKRVMVVMGLNNAIHYAMLGATTALLSALLSVVRTYLALHTSSRWVAAVFIVLGLTSGGLLAEHWVDMIPVLGTCIGAYAVFCLQGIPMRIAFFAGALCWLANNIIVGSIGLTLLEIVLISVNLSTIWRLHRAKQIAQPA</sequence>
<keyword evidence="1" id="KW-0812">Transmembrane</keyword>
<accession>C5BJQ7</accession>
<evidence type="ECO:0000313" key="3">
    <source>
        <dbReference type="Proteomes" id="UP000009080"/>
    </source>
</evidence>
<evidence type="ECO:0008006" key="4">
    <source>
        <dbReference type="Google" id="ProtNLM"/>
    </source>
</evidence>
<feature type="transmembrane region" description="Helical" evidence="1">
    <location>
        <begin position="6"/>
        <end position="25"/>
    </location>
</feature>
<dbReference type="InterPro" id="IPR026267">
    <property type="entry name" value="YgjV"/>
</dbReference>
<organism evidence="2 3">
    <name type="scientific">Teredinibacter turnerae (strain ATCC 39867 / T7901)</name>
    <dbReference type="NCBI Taxonomy" id="377629"/>
    <lineage>
        <taxon>Bacteria</taxon>
        <taxon>Pseudomonadati</taxon>
        <taxon>Pseudomonadota</taxon>
        <taxon>Gammaproteobacteria</taxon>
        <taxon>Cellvibrionales</taxon>
        <taxon>Cellvibrionaceae</taxon>
        <taxon>Teredinibacter</taxon>
    </lineage>
</organism>
<dbReference type="Proteomes" id="UP000009080">
    <property type="component" value="Chromosome"/>
</dbReference>
<dbReference type="eggNOG" id="ENOG502ZBTK">
    <property type="taxonomic scope" value="Bacteria"/>
</dbReference>
<dbReference type="Pfam" id="PF10688">
    <property type="entry name" value="Imp-YgjV"/>
    <property type="match status" value="1"/>
</dbReference>
<keyword evidence="3" id="KW-1185">Reference proteome</keyword>
<protein>
    <recommendedName>
        <fullName evidence="4">Inner membrane protein YgjV</fullName>
    </recommendedName>
</protein>
<feature type="transmembrane region" description="Helical" evidence="1">
    <location>
        <begin position="45"/>
        <end position="64"/>
    </location>
</feature>
<dbReference type="PIRSF" id="PIRSF011443">
    <property type="entry name" value="YgjV"/>
    <property type="match status" value="1"/>
</dbReference>
<feature type="transmembrane region" description="Helical" evidence="1">
    <location>
        <begin position="124"/>
        <end position="153"/>
    </location>
</feature>
<keyword evidence="1" id="KW-1133">Transmembrane helix</keyword>
<keyword evidence="1" id="KW-0472">Membrane</keyword>
<name>C5BJQ7_TERTT</name>
<gene>
    <name evidence="2" type="ordered locus">TERTU_4542</name>
</gene>